<name>A0A022KS93_9MICO</name>
<evidence type="ECO:0000256" key="4">
    <source>
        <dbReference type="SAM" id="MobiDB-lite"/>
    </source>
</evidence>
<feature type="region of interest" description="Disordered" evidence="4">
    <location>
        <begin position="1"/>
        <end position="57"/>
    </location>
</feature>
<dbReference type="PANTHER" id="PTHR21262">
    <property type="entry name" value="GUANOSINE-3',5'-BIS DIPHOSPHATE 3'-PYROPHOSPHOHYDROLASE"/>
    <property type="match status" value="1"/>
</dbReference>
<feature type="domain" description="TGS" evidence="7">
    <location>
        <begin position="454"/>
        <end position="517"/>
    </location>
</feature>
<dbReference type="SMART" id="SM00471">
    <property type="entry name" value="HDc"/>
    <property type="match status" value="1"/>
</dbReference>
<dbReference type="InterPro" id="IPR012675">
    <property type="entry name" value="Beta-grasp_dom_sf"/>
</dbReference>
<keyword evidence="8" id="KW-0808">Transferase</keyword>
<dbReference type="SMART" id="SM00954">
    <property type="entry name" value="RelA_SpoT"/>
    <property type="match status" value="1"/>
</dbReference>
<comment type="similarity">
    <text evidence="3">Belongs to the relA/spoT family.</text>
</comment>
<feature type="domain" description="HD" evidence="6">
    <location>
        <begin position="115"/>
        <end position="212"/>
    </location>
</feature>
<dbReference type="InterPro" id="IPR006674">
    <property type="entry name" value="HD_domain"/>
</dbReference>
<evidence type="ECO:0000313" key="9">
    <source>
        <dbReference type="Proteomes" id="UP000019754"/>
    </source>
</evidence>
<reference evidence="8 9" key="1">
    <citation type="journal article" date="2013" name="Genome Announc.">
        <title>Draft genome sequence of an Actinobacterium, Brachybacterium muris strain UCD-AY4.</title>
        <authorList>
            <person name="Lo J.R."/>
            <person name="Lang J.M."/>
            <person name="Darling A.E."/>
            <person name="Eisen J.A."/>
            <person name="Coil D.A."/>
        </authorList>
    </citation>
    <scope>NUCLEOTIDE SEQUENCE [LARGE SCALE GENOMIC DNA]</scope>
    <source>
        <strain evidence="8 9">UCD-AY4</strain>
    </source>
</reference>
<feature type="compositionally biased region" description="Low complexity" evidence="4">
    <location>
        <begin position="24"/>
        <end position="57"/>
    </location>
</feature>
<evidence type="ECO:0000259" key="6">
    <source>
        <dbReference type="PROSITE" id="PS51831"/>
    </source>
</evidence>
<feature type="domain" description="ACT" evidence="5">
    <location>
        <begin position="727"/>
        <end position="801"/>
    </location>
</feature>
<dbReference type="SUPFAM" id="SSF81301">
    <property type="entry name" value="Nucleotidyltransferase"/>
    <property type="match status" value="1"/>
</dbReference>
<evidence type="ECO:0000256" key="1">
    <source>
        <dbReference type="ARBA" id="ARBA00004976"/>
    </source>
</evidence>
<dbReference type="InterPro" id="IPR043519">
    <property type="entry name" value="NT_sf"/>
</dbReference>
<dbReference type="Gene3D" id="1.10.3210.10">
    <property type="entry name" value="Hypothetical protein af1432"/>
    <property type="match status" value="1"/>
</dbReference>
<dbReference type="EMBL" id="AORC01000014">
    <property type="protein sequence ID" value="EYT48564.1"/>
    <property type="molecule type" value="Genomic_DNA"/>
</dbReference>
<dbReference type="InterPro" id="IPR004095">
    <property type="entry name" value="TGS"/>
</dbReference>
<dbReference type="InterPro" id="IPR045865">
    <property type="entry name" value="ACT-like_dom_sf"/>
</dbReference>
<dbReference type="InterPro" id="IPR007685">
    <property type="entry name" value="RelA_SpoT"/>
</dbReference>
<dbReference type="SUPFAM" id="SSF55021">
    <property type="entry name" value="ACT-like"/>
    <property type="match status" value="1"/>
</dbReference>
<dbReference type="CDD" id="cd05399">
    <property type="entry name" value="NT_Rel-Spo_like"/>
    <property type="match status" value="1"/>
</dbReference>
<evidence type="ECO:0000259" key="7">
    <source>
        <dbReference type="PROSITE" id="PS51880"/>
    </source>
</evidence>
<dbReference type="OrthoDB" id="9805041at2"/>
<dbReference type="GO" id="GO:0016301">
    <property type="term" value="F:kinase activity"/>
    <property type="evidence" value="ECO:0007669"/>
    <property type="project" value="UniProtKB-KW"/>
</dbReference>
<dbReference type="InterPro" id="IPR002912">
    <property type="entry name" value="ACT_dom"/>
</dbReference>
<keyword evidence="8" id="KW-0418">Kinase</keyword>
<keyword evidence="9" id="KW-1185">Reference proteome</keyword>
<comment type="caution">
    <text evidence="8">The sequence shown here is derived from an EMBL/GenBank/DDBJ whole genome shotgun (WGS) entry which is preliminary data.</text>
</comment>
<dbReference type="PROSITE" id="PS51880">
    <property type="entry name" value="TGS"/>
    <property type="match status" value="1"/>
</dbReference>
<dbReference type="RefSeq" id="WP_017823698.1">
    <property type="nucleotide sequence ID" value="NZ_AORC01000014.1"/>
</dbReference>
<dbReference type="Pfam" id="PF13291">
    <property type="entry name" value="ACT_4"/>
    <property type="match status" value="1"/>
</dbReference>
<accession>A0A022KS93</accession>
<dbReference type="FunFam" id="3.10.20.30:FF:000002">
    <property type="entry name" value="GTP pyrophosphokinase (RelA/SpoT)"/>
    <property type="match status" value="1"/>
</dbReference>
<dbReference type="InterPro" id="IPR012676">
    <property type="entry name" value="TGS-like"/>
</dbReference>
<dbReference type="CDD" id="cd04876">
    <property type="entry name" value="ACT_RelA-SpoT"/>
    <property type="match status" value="1"/>
</dbReference>
<dbReference type="Pfam" id="PF19296">
    <property type="entry name" value="RelA_AH_RIS"/>
    <property type="match status" value="1"/>
</dbReference>
<dbReference type="Pfam" id="PF04607">
    <property type="entry name" value="RelA_SpoT"/>
    <property type="match status" value="1"/>
</dbReference>
<dbReference type="FunFam" id="1.10.3210.10:FF:000001">
    <property type="entry name" value="GTP pyrophosphokinase RelA"/>
    <property type="match status" value="1"/>
</dbReference>
<dbReference type="SUPFAM" id="SSF109604">
    <property type="entry name" value="HD-domain/PDEase-like"/>
    <property type="match status" value="1"/>
</dbReference>
<dbReference type="PROSITE" id="PS51671">
    <property type="entry name" value="ACT"/>
    <property type="match status" value="1"/>
</dbReference>
<dbReference type="Gene3D" id="3.30.460.10">
    <property type="entry name" value="Beta Polymerase, domain 2"/>
    <property type="match status" value="1"/>
</dbReference>
<dbReference type="InterPro" id="IPR003607">
    <property type="entry name" value="HD/PDEase_dom"/>
</dbReference>
<dbReference type="GO" id="GO:0015970">
    <property type="term" value="P:guanosine tetraphosphate biosynthetic process"/>
    <property type="evidence" value="ECO:0007669"/>
    <property type="project" value="UniProtKB-UniPathway"/>
</dbReference>
<dbReference type="FunFam" id="3.30.460.10:FF:000001">
    <property type="entry name" value="GTP pyrophosphokinase RelA"/>
    <property type="match status" value="1"/>
</dbReference>
<gene>
    <name evidence="8" type="ORF">D641_0111715</name>
</gene>
<dbReference type="UniPathway" id="UPA00908">
    <property type="reaction ID" value="UER00884"/>
</dbReference>
<dbReference type="HOGENOM" id="CLU_012300_3_0_11"/>
<dbReference type="NCBIfam" id="TIGR00691">
    <property type="entry name" value="spoT_relA"/>
    <property type="match status" value="1"/>
</dbReference>
<evidence type="ECO:0000313" key="8">
    <source>
        <dbReference type="EMBL" id="EYT48564.1"/>
    </source>
</evidence>
<dbReference type="GO" id="GO:0005886">
    <property type="term" value="C:plasma membrane"/>
    <property type="evidence" value="ECO:0007669"/>
    <property type="project" value="TreeGrafter"/>
</dbReference>
<dbReference type="SUPFAM" id="SSF81271">
    <property type="entry name" value="TGS-like"/>
    <property type="match status" value="1"/>
</dbReference>
<organism evidence="8 9">
    <name type="scientific">Brachybacterium muris UCD-AY4</name>
    <dbReference type="NCBI Taxonomy" id="1249481"/>
    <lineage>
        <taxon>Bacteria</taxon>
        <taxon>Bacillati</taxon>
        <taxon>Actinomycetota</taxon>
        <taxon>Actinomycetes</taxon>
        <taxon>Micrococcales</taxon>
        <taxon>Dermabacteraceae</taxon>
        <taxon>Brachybacterium</taxon>
    </lineage>
</organism>
<dbReference type="Proteomes" id="UP000019754">
    <property type="component" value="Unassembled WGS sequence"/>
</dbReference>
<dbReference type="PROSITE" id="PS51831">
    <property type="entry name" value="HD"/>
    <property type="match status" value="1"/>
</dbReference>
<dbReference type="GO" id="GO:0008728">
    <property type="term" value="F:GTP diphosphokinase activity"/>
    <property type="evidence" value="ECO:0007669"/>
    <property type="project" value="UniProtKB-EC"/>
</dbReference>
<comment type="pathway">
    <text evidence="1">Purine metabolism; ppGpp biosynthesis; ppGpp from GTP: step 1/2.</text>
</comment>
<dbReference type="CDD" id="cd01668">
    <property type="entry name" value="TGS_RSH"/>
    <property type="match status" value="1"/>
</dbReference>
<protein>
    <submittedName>
        <fullName evidence="8">GTP pyrophosphokinase</fullName>
    </submittedName>
</protein>
<dbReference type="Gene3D" id="3.30.70.260">
    <property type="match status" value="1"/>
</dbReference>
<dbReference type="STRING" id="1249481.D641_0111715"/>
<evidence type="ECO:0000259" key="5">
    <source>
        <dbReference type="PROSITE" id="PS51671"/>
    </source>
</evidence>
<dbReference type="PANTHER" id="PTHR21262:SF31">
    <property type="entry name" value="GTP PYROPHOSPHOKINASE"/>
    <property type="match status" value="1"/>
</dbReference>
<dbReference type="Pfam" id="PF13328">
    <property type="entry name" value="HD_4"/>
    <property type="match status" value="1"/>
</dbReference>
<proteinExistence type="inferred from homology"/>
<dbReference type="Gene3D" id="3.10.20.30">
    <property type="match status" value="1"/>
</dbReference>
<evidence type="ECO:0000256" key="2">
    <source>
        <dbReference type="ARBA" id="ARBA00048244"/>
    </source>
</evidence>
<dbReference type="InterPro" id="IPR033655">
    <property type="entry name" value="TGS_RelA/SpoT"/>
</dbReference>
<evidence type="ECO:0000256" key="3">
    <source>
        <dbReference type="RuleBase" id="RU003847"/>
    </source>
</evidence>
<comment type="catalytic activity">
    <reaction evidence="2">
        <text>GTP + ATP = guanosine 3'-diphosphate 5'-triphosphate + AMP</text>
        <dbReference type="Rhea" id="RHEA:22088"/>
        <dbReference type="ChEBI" id="CHEBI:30616"/>
        <dbReference type="ChEBI" id="CHEBI:37565"/>
        <dbReference type="ChEBI" id="CHEBI:142410"/>
        <dbReference type="ChEBI" id="CHEBI:456215"/>
        <dbReference type="EC" id="2.7.6.5"/>
    </reaction>
</comment>
<comment type="function">
    <text evidence="3">In eubacteria ppGpp (guanosine 3'-diphosphate 5'-diphosphate) is a mediator of the stringent response that coordinates a variety of cellular activities in response to changes in nutritional abundance.</text>
</comment>
<sequence length="815" mass="89379">MQDRTAPESTTAPEGAPSHEAEKSPATPAPSSAAPASSLAAPSSSRAPGAVPRRSRSRLSFFGSRPVSTTSPLLVPLLETFSPGRSKEDIALIQRAFAVAERAHRGQMRKSGDPYITHPVSVATILAELGSPAEVIAAALLHDTVEDTDYSLDQLREDFGEVIAVLVDGVTKLDKVTYGEAAQAETVRKMIVAMSRDVRVLLIKLADRVHNARTWKYVSAASAESKAKETLEIYAPLAHRLGLNTMKWELEDLSFQALYPKVYEEIVALVAQHAPAREQHLSAVSRQILEDARKARIKVEVTGRPKHYYSIYQKMIVRGRDFADIYDLVGVRVLVDTVRDCYGVLGILHARWSPVPGRFKDYIALPKFNLYQSLHTTVIGPTGKPVEIQIRTWEMHRRAEYGVAAHWKYKAMAGSTPSSRPINDEATWLRQLMEWQKDTADSGEFLDSLRFEINTQEVYVFTPKGDVLALPQGSTPVDFAYSVHTEVGHRTMGARVNGRLVSLESTLNTGDVVEVFTSKAPEAGPSQDWLGFVKSARARTKIRQWFSKERREGALDKGKDELAKALRRQDLPMRRLLTHETLATVAGDLNLATVDDLYAAIGEGHVGTQNVVEKLRATFGGTDGAAEDVAEMALPSKARSRPSRSERHVSDTDQGVVVDGQTDLWVKLAKCCAPVPGDPIIGFVTRGSGISVHHTSCGNAEQLRQQQPDRLVEVHWSGRMGSAYLVHIKVEALDRSRLLTDLALVIAEQQVNLQSASAHSDDDRLATGYFSFELADPSHLQAVLAAVRRVEGVFDVYRVTADGKAVSAAAPLTAS</sequence>
<dbReference type="AlphaFoldDB" id="A0A022KS93"/>
<dbReference type="InterPro" id="IPR004811">
    <property type="entry name" value="RelA/Spo_fam"/>
</dbReference>
<dbReference type="Pfam" id="PF02824">
    <property type="entry name" value="TGS"/>
    <property type="match status" value="1"/>
</dbReference>
<dbReference type="CDD" id="cd00077">
    <property type="entry name" value="HDc"/>
    <property type="match status" value="1"/>
</dbReference>
<dbReference type="InterPro" id="IPR045600">
    <property type="entry name" value="RelA/SpoT_AH_RIS"/>
</dbReference>